<evidence type="ECO:0000256" key="12">
    <source>
        <dbReference type="ARBA" id="ARBA00035585"/>
    </source>
</evidence>
<organism evidence="15 16">
    <name type="scientific">Cohnella xylanilytica</name>
    <dbReference type="NCBI Taxonomy" id="557555"/>
    <lineage>
        <taxon>Bacteria</taxon>
        <taxon>Bacillati</taxon>
        <taxon>Bacillota</taxon>
        <taxon>Bacilli</taxon>
        <taxon>Bacillales</taxon>
        <taxon>Paenibacillaceae</taxon>
        <taxon>Cohnella</taxon>
    </lineage>
</organism>
<keyword evidence="4 14" id="KW-0812">Transmembrane</keyword>
<feature type="binding site" evidence="14">
    <location>
        <position position="75"/>
    </location>
    <ligand>
        <name>Na(+)</name>
        <dbReference type="ChEBI" id="CHEBI:29101"/>
        <note>structural</note>
    </ligand>
</feature>
<evidence type="ECO:0000313" key="15">
    <source>
        <dbReference type="EMBL" id="MBB6693050.1"/>
    </source>
</evidence>
<comment type="similarity">
    <text evidence="11 14">Belongs to the fluoride channel Fluc/FEX (TC 1.A.43) family.</text>
</comment>
<dbReference type="InterPro" id="IPR003691">
    <property type="entry name" value="FluC"/>
</dbReference>
<keyword evidence="7 14" id="KW-0915">Sodium</keyword>
<dbReference type="GO" id="GO:0062054">
    <property type="term" value="F:fluoride channel activity"/>
    <property type="evidence" value="ECO:0007669"/>
    <property type="project" value="UniProtKB-UniRule"/>
</dbReference>
<sequence length="124" mass="13226">MNHWATAALVGLGGSIGALARYGAGRFAAVRDAKPHYATLAVNWAGSLAIGVLYGLEWRTDRPALYAFLGTGILGGLTTYSTLNVQKASMAGERRYRTLSVYAALTYGGGWLLYALGWLLGRNL</sequence>
<dbReference type="AlphaFoldDB" id="A0A841U4U4"/>
<comment type="catalytic activity">
    <reaction evidence="12">
        <text>fluoride(in) = fluoride(out)</text>
        <dbReference type="Rhea" id="RHEA:76159"/>
        <dbReference type="ChEBI" id="CHEBI:17051"/>
    </reaction>
    <physiologicalReaction direction="left-to-right" evidence="12">
        <dbReference type="Rhea" id="RHEA:76160"/>
    </physiologicalReaction>
</comment>
<evidence type="ECO:0000256" key="10">
    <source>
        <dbReference type="ARBA" id="ARBA00023303"/>
    </source>
</evidence>
<comment type="caution">
    <text evidence="15">The sequence shown here is derived from an EMBL/GenBank/DDBJ whole genome shotgun (WGS) entry which is preliminary data.</text>
</comment>
<dbReference type="EMBL" id="JACJVR010000064">
    <property type="protein sequence ID" value="MBB6693050.1"/>
    <property type="molecule type" value="Genomic_DNA"/>
</dbReference>
<comment type="subcellular location">
    <subcellularLocation>
        <location evidence="1 14">Cell membrane</location>
        <topology evidence="1 14">Multi-pass membrane protein</topology>
    </subcellularLocation>
</comment>
<feature type="transmembrane region" description="Helical" evidence="14">
    <location>
        <begin position="63"/>
        <end position="81"/>
    </location>
</feature>
<evidence type="ECO:0000256" key="1">
    <source>
        <dbReference type="ARBA" id="ARBA00004651"/>
    </source>
</evidence>
<dbReference type="GO" id="GO:0046872">
    <property type="term" value="F:metal ion binding"/>
    <property type="evidence" value="ECO:0007669"/>
    <property type="project" value="UniProtKB-KW"/>
</dbReference>
<comment type="activity regulation">
    <text evidence="14">Na(+) is not transported, but it plays an essential structural role and its presence is essential for fluoride channel function.</text>
</comment>
<keyword evidence="3 14" id="KW-1003">Cell membrane</keyword>
<keyword evidence="5 14" id="KW-0479">Metal-binding</keyword>
<evidence type="ECO:0000313" key="16">
    <source>
        <dbReference type="Proteomes" id="UP000553776"/>
    </source>
</evidence>
<evidence type="ECO:0000256" key="14">
    <source>
        <dbReference type="HAMAP-Rule" id="MF_00454"/>
    </source>
</evidence>
<dbReference type="Pfam" id="PF02537">
    <property type="entry name" value="CRCB"/>
    <property type="match status" value="1"/>
</dbReference>
<dbReference type="RefSeq" id="WP_185137030.1">
    <property type="nucleotide sequence ID" value="NZ_JACJVR010000064.1"/>
</dbReference>
<feature type="transmembrane region" description="Helical" evidence="14">
    <location>
        <begin position="101"/>
        <end position="121"/>
    </location>
</feature>
<gene>
    <name evidence="14" type="primary">fluC</name>
    <name evidence="14" type="synonym">crcB</name>
    <name evidence="15" type="ORF">H7B90_16725</name>
</gene>
<comment type="function">
    <text evidence="13 14">Fluoride-specific ion channel. Important for reducing fluoride concentration in the cell, thus reducing its toxicity.</text>
</comment>
<keyword evidence="16" id="KW-1185">Reference proteome</keyword>
<evidence type="ECO:0000256" key="8">
    <source>
        <dbReference type="ARBA" id="ARBA00023065"/>
    </source>
</evidence>
<dbReference type="PANTHER" id="PTHR28259">
    <property type="entry name" value="FLUORIDE EXPORT PROTEIN 1-RELATED"/>
    <property type="match status" value="1"/>
</dbReference>
<dbReference type="HAMAP" id="MF_00454">
    <property type="entry name" value="FluC"/>
    <property type="match status" value="1"/>
</dbReference>
<dbReference type="GO" id="GO:0005886">
    <property type="term" value="C:plasma membrane"/>
    <property type="evidence" value="ECO:0007669"/>
    <property type="project" value="UniProtKB-SubCell"/>
</dbReference>
<dbReference type="PANTHER" id="PTHR28259:SF16">
    <property type="entry name" value="FLUORIDE-SPECIFIC ION CHANNEL FLUC 2"/>
    <property type="match status" value="1"/>
</dbReference>
<feature type="transmembrane region" description="Helical" evidence="14">
    <location>
        <begin position="36"/>
        <end position="56"/>
    </location>
</feature>
<name>A0A841U4U4_9BACL</name>
<evidence type="ECO:0000256" key="6">
    <source>
        <dbReference type="ARBA" id="ARBA00022989"/>
    </source>
</evidence>
<keyword evidence="9 14" id="KW-0472">Membrane</keyword>
<accession>A0A841U4U4</accession>
<evidence type="ECO:0000256" key="7">
    <source>
        <dbReference type="ARBA" id="ARBA00023053"/>
    </source>
</evidence>
<evidence type="ECO:0000256" key="13">
    <source>
        <dbReference type="ARBA" id="ARBA00049940"/>
    </source>
</evidence>
<dbReference type="GO" id="GO:0140114">
    <property type="term" value="P:cellular detoxification of fluoride"/>
    <property type="evidence" value="ECO:0007669"/>
    <property type="project" value="UniProtKB-UniRule"/>
</dbReference>
<keyword evidence="6 14" id="KW-1133">Transmembrane helix</keyword>
<evidence type="ECO:0000256" key="2">
    <source>
        <dbReference type="ARBA" id="ARBA00022448"/>
    </source>
</evidence>
<feature type="binding site" evidence="14">
    <location>
        <position position="78"/>
    </location>
    <ligand>
        <name>Na(+)</name>
        <dbReference type="ChEBI" id="CHEBI:29101"/>
        <note>structural</note>
    </ligand>
</feature>
<reference evidence="15 16" key="1">
    <citation type="submission" date="2020-08" db="EMBL/GenBank/DDBJ databases">
        <title>Cohnella phylogeny.</title>
        <authorList>
            <person name="Dunlap C."/>
        </authorList>
    </citation>
    <scope>NUCLEOTIDE SEQUENCE [LARGE SCALE GENOMIC DNA]</scope>
    <source>
        <strain evidence="15 16">DSM 25239</strain>
    </source>
</reference>
<proteinExistence type="inferred from homology"/>
<evidence type="ECO:0000256" key="4">
    <source>
        <dbReference type="ARBA" id="ARBA00022692"/>
    </source>
</evidence>
<protein>
    <recommendedName>
        <fullName evidence="14">Fluoride-specific ion channel FluC</fullName>
    </recommendedName>
</protein>
<keyword evidence="10 14" id="KW-0407">Ion channel</keyword>
<evidence type="ECO:0000256" key="11">
    <source>
        <dbReference type="ARBA" id="ARBA00035120"/>
    </source>
</evidence>
<evidence type="ECO:0000256" key="5">
    <source>
        <dbReference type="ARBA" id="ARBA00022723"/>
    </source>
</evidence>
<keyword evidence="8 14" id="KW-0406">Ion transport</keyword>
<evidence type="ECO:0000256" key="9">
    <source>
        <dbReference type="ARBA" id="ARBA00023136"/>
    </source>
</evidence>
<evidence type="ECO:0000256" key="3">
    <source>
        <dbReference type="ARBA" id="ARBA00022475"/>
    </source>
</evidence>
<keyword evidence="2 14" id="KW-0813">Transport</keyword>
<dbReference type="Proteomes" id="UP000553776">
    <property type="component" value="Unassembled WGS sequence"/>
</dbReference>